<evidence type="ECO:0000259" key="7">
    <source>
        <dbReference type="Pfam" id="PF13396"/>
    </source>
</evidence>
<feature type="transmembrane region" description="Helical" evidence="6">
    <location>
        <begin position="68"/>
        <end position="89"/>
    </location>
</feature>
<evidence type="ECO:0000256" key="2">
    <source>
        <dbReference type="ARBA" id="ARBA00022475"/>
    </source>
</evidence>
<dbReference type="InterPro" id="IPR027379">
    <property type="entry name" value="CLS_N"/>
</dbReference>
<evidence type="ECO:0000256" key="6">
    <source>
        <dbReference type="SAM" id="Phobius"/>
    </source>
</evidence>
<dbReference type="KEGG" id="hwc:Hqrw_3927"/>
<dbReference type="RefSeq" id="WP_014556978.1">
    <property type="nucleotide sequence ID" value="NC_017459.1"/>
</dbReference>
<feature type="transmembrane region" description="Helical" evidence="6">
    <location>
        <begin position="6"/>
        <end position="28"/>
    </location>
</feature>
<sequence>MATTRSPMVVLGVMVFAAFLPLIVLWTTTTDLRSLLYFSLFALYFLVAHVILPGWVYLDANGRESDAALTWTIITFILPFIGFICYYVIGQPDAPHRVETSGTDASIKR</sequence>
<gene>
    <name evidence="8" type="ordered locus">Hqrw_3927</name>
</gene>
<dbReference type="AlphaFoldDB" id="G0LF97"/>
<protein>
    <recommendedName>
        <fullName evidence="7">Cardiolipin synthase N-terminal domain-containing protein</fullName>
    </recommendedName>
</protein>
<comment type="subcellular location">
    <subcellularLocation>
        <location evidence="1">Cell membrane</location>
        <topology evidence="1">Multi-pass membrane protein</topology>
    </subcellularLocation>
</comment>
<proteinExistence type="predicted"/>
<feature type="domain" description="Cardiolipin synthase N-terminal" evidence="7">
    <location>
        <begin position="52"/>
        <end position="91"/>
    </location>
</feature>
<evidence type="ECO:0000256" key="5">
    <source>
        <dbReference type="ARBA" id="ARBA00023136"/>
    </source>
</evidence>
<name>G0LF97_HALWC</name>
<dbReference type="GeneID" id="12448815"/>
<keyword evidence="5 6" id="KW-0472">Membrane</keyword>
<keyword evidence="2" id="KW-1003">Cell membrane</keyword>
<evidence type="ECO:0000313" key="9">
    <source>
        <dbReference type="Proteomes" id="UP000007954"/>
    </source>
</evidence>
<evidence type="ECO:0000256" key="4">
    <source>
        <dbReference type="ARBA" id="ARBA00022989"/>
    </source>
</evidence>
<dbReference type="EMBL" id="FR746099">
    <property type="protein sequence ID" value="CCC41660.1"/>
    <property type="molecule type" value="Genomic_DNA"/>
</dbReference>
<dbReference type="OrthoDB" id="248255at2157"/>
<dbReference type="GO" id="GO:0005886">
    <property type="term" value="C:plasma membrane"/>
    <property type="evidence" value="ECO:0007669"/>
    <property type="project" value="UniProtKB-SubCell"/>
</dbReference>
<evidence type="ECO:0000256" key="1">
    <source>
        <dbReference type="ARBA" id="ARBA00004651"/>
    </source>
</evidence>
<evidence type="ECO:0000256" key="3">
    <source>
        <dbReference type="ARBA" id="ARBA00022692"/>
    </source>
</evidence>
<reference evidence="8 9" key="1">
    <citation type="journal article" date="2011" name="PLoS ONE">
        <title>Haloquadratum walsbyi: limited diversity in a global pond.</title>
        <authorList>
            <person name="Dyall-Smith M."/>
            <person name="Pfeiffer F."/>
            <person name="Klee K."/>
            <person name="Palm P."/>
            <person name="Gross K."/>
            <person name="Schuster S.C."/>
            <person name="Rampp M."/>
            <person name="Oesterhelt D."/>
        </authorList>
    </citation>
    <scope>NUCLEOTIDE SEQUENCE [LARGE SCALE GENOMIC DNA]</scope>
    <source>
        <strain evidence="9">DSM 16854 / JCM 12705 / C23</strain>
    </source>
</reference>
<dbReference type="HOGENOM" id="CLU_2299245_0_0_2"/>
<dbReference type="Pfam" id="PF13396">
    <property type="entry name" value="PLDc_N"/>
    <property type="match status" value="1"/>
</dbReference>
<organism evidence="8 9">
    <name type="scientific">Haloquadratum walsbyi (strain DSM 16854 / JCM 12705 / C23)</name>
    <dbReference type="NCBI Taxonomy" id="768065"/>
    <lineage>
        <taxon>Archaea</taxon>
        <taxon>Methanobacteriati</taxon>
        <taxon>Methanobacteriota</taxon>
        <taxon>Stenosarchaea group</taxon>
        <taxon>Halobacteria</taxon>
        <taxon>Halobacteriales</taxon>
        <taxon>Haloferacaceae</taxon>
        <taxon>Haloquadratum</taxon>
    </lineage>
</organism>
<evidence type="ECO:0000313" key="8">
    <source>
        <dbReference type="EMBL" id="CCC41660.1"/>
    </source>
</evidence>
<keyword evidence="3 6" id="KW-0812">Transmembrane</keyword>
<dbReference type="Proteomes" id="UP000007954">
    <property type="component" value="Chromosome"/>
</dbReference>
<accession>G0LF97</accession>
<feature type="transmembrane region" description="Helical" evidence="6">
    <location>
        <begin position="35"/>
        <end position="56"/>
    </location>
</feature>
<keyword evidence="4 6" id="KW-1133">Transmembrane helix</keyword>